<dbReference type="Pfam" id="PF03031">
    <property type="entry name" value="NIF"/>
    <property type="match status" value="1"/>
</dbReference>
<feature type="compositionally biased region" description="Basic residues" evidence="1">
    <location>
        <begin position="613"/>
        <end position="626"/>
    </location>
</feature>
<dbReference type="Proteomes" id="UP000325434">
    <property type="component" value="Unassembled WGS sequence"/>
</dbReference>
<accession>A0A5N6GCG4</accession>
<evidence type="ECO:0000313" key="2">
    <source>
        <dbReference type="EMBL" id="KAB8240086.1"/>
    </source>
</evidence>
<dbReference type="VEuPathDB" id="FungiDB:F9C07_2234215"/>
<dbReference type="Gene3D" id="3.40.50.1000">
    <property type="entry name" value="HAD superfamily/HAD-like"/>
    <property type="match status" value="1"/>
</dbReference>
<feature type="compositionally biased region" description="Basic and acidic residues" evidence="1">
    <location>
        <begin position="700"/>
        <end position="713"/>
    </location>
</feature>
<evidence type="ECO:0000256" key="1">
    <source>
        <dbReference type="SAM" id="MobiDB-lite"/>
    </source>
</evidence>
<feature type="region of interest" description="Disordered" evidence="1">
    <location>
        <begin position="580"/>
        <end position="713"/>
    </location>
</feature>
<feature type="compositionally biased region" description="Low complexity" evidence="1">
    <location>
        <begin position="235"/>
        <end position="251"/>
    </location>
</feature>
<feature type="region of interest" description="Disordered" evidence="1">
    <location>
        <begin position="86"/>
        <end position="214"/>
    </location>
</feature>
<feature type="compositionally biased region" description="Polar residues" evidence="1">
    <location>
        <begin position="583"/>
        <end position="604"/>
    </location>
</feature>
<dbReference type="OrthoDB" id="1711508at2759"/>
<name>A0A5N6GCG4_ASPFL</name>
<feature type="compositionally biased region" description="Low complexity" evidence="1">
    <location>
        <begin position="655"/>
        <end position="677"/>
    </location>
</feature>
<dbReference type="AlphaFoldDB" id="A0A5N6GCG4"/>
<feature type="region of interest" description="Disordered" evidence="1">
    <location>
        <begin position="331"/>
        <end position="350"/>
    </location>
</feature>
<feature type="compositionally biased region" description="Low complexity" evidence="1">
    <location>
        <begin position="686"/>
        <end position="697"/>
    </location>
</feature>
<dbReference type="EMBL" id="ML734784">
    <property type="protein sequence ID" value="KAB8240086.1"/>
    <property type="molecule type" value="Genomic_DNA"/>
</dbReference>
<dbReference type="FunFam" id="3.40.50.1000:FF:000228">
    <property type="entry name" value="NIF domain protein"/>
    <property type="match status" value="1"/>
</dbReference>
<gene>
    <name evidence="2" type="ORF">BDV35DRAFT_145451</name>
</gene>
<dbReference type="InterPro" id="IPR036412">
    <property type="entry name" value="HAD-like_sf"/>
</dbReference>
<dbReference type="PROSITE" id="PS50969">
    <property type="entry name" value="FCP1"/>
    <property type="match status" value="1"/>
</dbReference>
<dbReference type="InterPro" id="IPR004274">
    <property type="entry name" value="FCP1_dom"/>
</dbReference>
<feature type="region of interest" description="Disordered" evidence="1">
    <location>
        <begin position="471"/>
        <end position="490"/>
    </location>
</feature>
<dbReference type="PANTHER" id="PTHR12210">
    <property type="entry name" value="DULLARD PROTEIN PHOSPHATASE"/>
    <property type="match status" value="1"/>
</dbReference>
<dbReference type="SMART" id="SM00577">
    <property type="entry name" value="CPDc"/>
    <property type="match status" value="1"/>
</dbReference>
<dbReference type="InterPro" id="IPR023214">
    <property type="entry name" value="HAD_sf"/>
</dbReference>
<organism evidence="2">
    <name type="scientific">Aspergillus flavus</name>
    <dbReference type="NCBI Taxonomy" id="5059"/>
    <lineage>
        <taxon>Eukaryota</taxon>
        <taxon>Fungi</taxon>
        <taxon>Dikarya</taxon>
        <taxon>Ascomycota</taxon>
        <taxon>Pezizomycotina</taxon>
        <taxon>Eurotiomycetes</taxon>
        <taxon>Eurotiomycetidae</taxon>
        <taxon>Eurotiales</taxon>
        <taxon>Aspergillaceae</taxon>
        <taxon>Aspergillus</taxon>
        <taxon>Aspergillus subgen. Circumdati</taxon>
    </lineage>
</organism>
<dbReference type="InterPro" id="IPR050365">
    <property type="entry name" value="TIM50"/>
</dbReference>
<feature type="region of interest" description="Disordered" evidence="1">
    <location>
        <begin position="231"/>
        <end position="259"/>
    </location>
</feature>
<protein>
    <submittedName>
        <fullName evidence="2">NLI interacting factor-like phosphatase-domain-containing protein</fullName>
    </submittedName>
</protein>
<dbReference type="SUPFAM" id="SSF56784">
    <property type="entry name" value="HAD-like"/>
    <property type="match status" value="1"/>
</dbReference>
<feature type="compositionally biased region" description="Low complexity" evidence="1">
    <location>
        <begin position="183"/>
        <end position="196"/>
    </location>
</feature>
<feature type="compositionally biased region" description="Polar residues" evidence="1">
    <location>
        <begin position="153"/>
        <end position="169"/>
    </location>
</feature>
<proteinExistence type="predicted"/>
<feature type="compositionally biased region" description="Basic and acidic residues" evidence="1">
    <location>
        <begin position="627"/>
        <end position="640"/>
    </location>
</feature>
<reference evidence="2" key="1">
    <citation type="submission" date="2019-04" db="EMBL/GenBank/DDBJ databases">
        <title>Friends and foes A comparative genomics study of 23 Aspergillus species from section Flavi.</title>
        <authorList>
            <consortium name="DOE Joint Genome Institute"/>
            <person name="Kjaerbolling I."/>
            <person name="Vesth T."/>
            <person name="Frisvad J.C."/>
            <person name="Nybo J.L."/>
            <person name="Theobald S."/>
            <person name="Kildgaard S."/>
            <person name="Isbrandt T."/>
            <person name="Kuo A."/>
            <person name="Sato A."/>
            <person name="Lyhne E.K."/>
            <person name="Kogle M.E."/>
            <person name="Wiebenga A."/>
            <person name="Kun R.S."/>
            <person name="Lubbers R.J."/>
            <person name="Makela M.R."/>
            <person name="Barry K."/>
            <person name="Chovatia M."/>
            <person name="Clum A."/>
            <person name="Daum C."/>
            <person name="Haridas S."/>
            <person name="He G."/>
            <person name="LaButti K."/>
            <person name="Lipzen A."/>
            <person name="Mondo S."/>
            <person name="Riley R."/>
            <person name="Salamov A."/>
            <person name="Simmons B.A."/>
            <person name="Magnuson J.K."/>
            <person name="Henrissat B."/>
            <person name="Mortensen U.H."/>
            <person name="Larsen T.O."/>
            <person name="Devries R.P."/>
            <person name="Grigoriev I.V."/>
            <person name="Machida M."/>
            <person name="Baker S.E."/>
            <person name="Andersen M.R."/>
        </authorList>
    </citation>
    <scope>NUCLEOTIDE SEQUENCE [LARGE SCALE GENOMIC DNA]</scope>
    <source>
        <strain evidence="2">CBS 121.62</strain>
    </source>
</reference>
<dbReference type="VEuPathDB" id="FungiDB:AFLA_004578"/>
<sequence length="713" mass="78455">MGYRSCTATFPHIFTPALSPPLITVHDRMFQSGASHKIIPKAVAAPFSTSALLSRLCPRKKQPPALVNIERPPDLGMEQRTAGDNWSTVAENGSGYGDTQGDATNNNLRASWRPYRGRWNAKTVTRNDPGRAAPQAPERVTPGNPRRSRRLRNQVSADRSMNADTQAPQSRPEGPFPVRPAPSTSQSYHSQSNSHTGASHDGFSSHPNFNMPIFPGGPSGMAAFNEQTLQFPFFSPNTPNQQSQSQPSDQPAFAPFNTALPNDISNPLNYFSLMPPPPFMMNFGLQNPAMAGPLLSGFPPLPFDPMAFAAAGSAGGNISDVLGQLPVGASATKDVASPPPKPPSPVKSYIEQSSLPPKLVTPPQPLLVILDLNGTLIYRKHRRFPPVFARRAGLDEFLDNLVRKYKVMIWSSSQPNTVKAVCDRLFPGNKRKALVAEWGRDKFGLTSSQYRAKIQVYKTLETVWSNKAVQASYPSPSQNKRRKATQTGTQLKTRWDQSNTILIDDSKLKALSEPYNILEIPEFTNQHGLDESAIFPKVMQLLDELAKHDDVSKVLYRWNFELPENHGILELDLGVNTKEVDQNHNNSTTGDAHSPPSQQDTPTEPTAVAQARKERRKRRKEQRKARKQEQKLETKTETKTRKIPQKVSSTGQADKATATPTIPAATTTGISAGSTKAMVQPILERSPSPATSSAESENFLLDRLEDSLNVRTD</sequence>